<dbReference type="Gene3D" id="3.40.190.10">
    <property type="entry name" value="Periplasmic binding protein-like II"/>
    <property type="match status" value="1"/>
</dbReference>
<dbReference type="InterPro" id="IPR042100">
    <property type="entry name" value="Bug_dom1"/>
</dbReference>
<feature type="signal peptide" evidence="2">
    <location>
        <begin position="1"/>
        <end position="45"/>
    </location>
</feature>
<dbReference type="PANTHER" id="PTHR42928:SF5">
    <property type="entry name" value="BLR1237 PROTEIN"/>
    <property type="match status" value="1"/>
</dbReference>
<dbReference type="InterPro" id="IPR005064">
    <property type="entry name" value="BUG"/>
</dbReference>
<evidence type="ECO:0000256" key="1">
    <source>
        <dbReference type="ARBA" id="ARBA00006987"/>
    </source>
</evidence>
<sequence length="340" mass="36434">MTYKDKTAMSFFPPQSSKPRSTRLKLAIGGLVLGTTLGASASALAQSEDYPSKPVELIVPWSPGGGSDTLMRLISNNAEEYLDQPMPVINMPGVSGTTGLKELSKREPDGYTVGQIHEGLLVANATGLTDLNWDDFTPVAAMTASPQYLTVNADSPWQTFDEFVDYAKKNPGEIRVGVTLGGIPHVQAAMIEDAANLSFRYVGFEGTGARIRSLVGGNIDAAIGDIASSGEFVKNGDLRFLAVGSAERQEETPDVPTFKELGYDSLSLNIVRGLIAPKGTPEDKVAVLADAMQQLSQDEEFIQQVRNAGAQVQFLGPKAFTDYLKRTDGTIERLSGKLAQ</sequence>
<protein>
    <submittedName>
        <fullName evidence="3">Tripartite tricarboxylate transporter substrate binding protein</fullName>
    </submittedName>
</protein>
<comment type="similarity">
    <text evidence="1">Belongs to the UPF0065 (bug) family.</text>
</comment>
<name>A0ABP9RFF9_9GAMM</name>
<dbReference type="PIRSF" id="PIRSF017082">
    <property type="entry name" value="YflP"/>
    <property type="match status" value="1"/>
</dbReference>
<accession>A0ABP9RFF9</accession>
<keyword evidence="4" id="KW-1185">Reference proteome</keyword>
<evidence type="ECO:0000256" key="2">
    <source>
        <dbReference type="SAM" id="SignalP"/>
    </source>
</evidence>
<organism evidence="3 4">
    <name type="scientific">Modicisalibacter zincidurans</name>
    <dbReference type="NCBI Taxonomy" id="1178777"/>
    <lineage>
        <taxon>Bacteria</taxon>
        <taxon>Pseudomonadati</taxon>
        <taxon>Pseudomonadota</taxon>
        <taxon>Gammaproteobacteria</taxon>
        <taxon>Oceanospirillales</taxon>
        <taxon>Halomonadaceae</taxon>
        <taxon>Modicisalibacter</taxon>
    </lineage>
</organism>
<proteinExistence type="inferred from homology"/>
<feature type="chain" id="PRO_5046066179" evidence="2">
    <location>
        <begin position="46"/>
        <end position="340"/>
    </location>
</feature>
<comment type="caution">
    <text evidence="3">The sequence shown here is derived from an EMBL/GenBank/DDBJ whole genome shotgun (WGS) entry which is preliminary data.</text>
</comment>
<evidence type="ECO:0000313" key="4">
    <source>
        <dbReference type="Proteomes" id="UP001500074"/>
    </source>
</evidence>
<dbReference type="PANTHER" id="PTHR42928">
    <property type="entry name" value="TRICARBOXYLATE-BINDING PROTEIN"/>
    <property type="match status" value="1"/>
</dbReference>
<keyword evidence="2" id="KW-0732">Signal</keyword>
<evidence type="ECO:0000313" key="3">
    <source>
        <dbReference type="EMBL" id="GAA5175746.1"/>
    </source>
</evidence>
<dbReference type="CDD" id="cd07012">
    <property type="entry name" value="PBP2_Bug_TTT"/>
    <property type="match status" value="1"/>
</dbReference>
<dbReference type="Pfam" id="PF03401">
    <property type="entry name" value="TctC"/>
    <property type="match status" value="1"/>
</dbReference>
<dbReference type="Proteomes" id="UP001500074">
    <property type="component" value="Unassembled WGS sequence"/>
</dbReference>
<gene>
    <name evidence="3" type="ORF">GCM10023342_19760</name>
</gene>
<dbReference type="SUPFAM" id="SSF53850">
    <property type="entry name" value="Periplasmic binding protein-like II"/>
    <property type="match status" value="1"/>
</dbReference>
<dbReference type="Gene3D" id="3.40.190.150">
    <property type="entry name" value="Bordetella uptake gene, domain 1"/>
    <property type="match status" value="1"/>
</dbReference>
<reference evidence="4" key="1">
    <citation type="journal article" date="2019" name="Int. J. Syst. Evol. Microbiol.">
        <title>The Global Catalogue of Microorganisms (GCM) 10K type strain sequencing project: providing services to taxonomists for standard genome sequencing and annotation.</title>
        <authorList>
            <consortium name="The Broad Institute Genomics Platform"/>
            <consortium name="The Broad Institute Genome Sequencing Center for Infectious Disease"/>
            <person name="Wu L."/>
            <person name="Ma J."/>
        </authorList>
    </citation>
    <scope>NUCLEOTIDE SEQUENCE [LARGE SCALE GENOMIC DNA]</scope>
    <source>
        <strain evidence="4">JCM 18472</strain>
    </source>
</reference>
<dbReference type="EMBL" id="BAABKI010000020">
    <property type="protein sequence ID" value="GAA5175746.1"/>
    <property type="molecule type" value="Genomic_DNA"/>
</dbReference>